<sequence>MQETETVYRERGESVYLEGEHIDVQTLRMARCVLTLCRRTVTRLLCEKSCGRCCSEAPPHRAGADGATAEQQLLQICSCRRKSSDISFIKYT</sequence>
<proteinExistence type="predicted"/>
<dbReference type="Proteomes" id="UP001054945">
    <property type="component" value="Unassembled WGS sequence"/>
</dbReference>
<gene>
    <name evidence="1" type="ORF">CEXT_732231</name>
</gene>
<accession>A0AAV4Y6V5</accession>
<evidence type="ECO:0000313" key="2">
    <source>
        <dbReference type="Proteomes" id="UP001054945"/>
    </source>
</evidence>
<evidence type="ECO:0000313" key="1">
    <source>
        <dbReference type="EMBL" id="GIZ01884.1"/>
    </source>
</evidence>
<keyword evidence="2" id="KW-1185">Reference proteome</keyword>
<organism evidence="1 2">
    <name type="scientific">Caerostris extrusa</name>
    <name type="common">Bark spider</name>
    <name type="synonym">Caerostris bankana</name>
    <dbReference type="NCBI Taxonomy" id="172846"/>
    <lineage>
        <taxon>Eukaryota</taxon>
        <taxon>Metazoa</taxon>
        <taxon>Ecdysozoa</taxon>
        <taxon>Arthropoda</taxon>
        <taxon>Chelicerata</taxon>
        <taxon>Arachnida</taxon>
        <taxon>Araneae</taxon>
        <taxon>Araneomorphae</taxon>
        <taxon>Entelegynae</taxon>
        <taxon>Araneoidea</taxon>
        <taxon>Araneidae</taxon>
        <taxon>Caerostris</taxon>
    </lineage>
</organism>
<dbReference type="AlphaFoldDB" id="A0AAV4Y6V5"/>
<protein>
    <submittedName>
        <fullName evidence="1">Uncharacterized protein</fullName>
    </submittedName>
</protein>
<comment type="caution">
    <text evidence="1">The sequence shown here is derived from an EMBL/GenBank/DDBJ whole genome shotgun (WGS) entry which is preliminary data.</text>
</comment>
<name>A0AAV4Y6V5_CAEEX</name>
<reference evidence="1 2" key="1">
    <citation type="submission" date="2021-06" db="EMBL/GenBank/DDBJ databases">
        <title>Caerostris extrusa draft genome.</title>
        <authorList>
            <person name="Kono N."/>
            <person name="Arakawa K."/>
        </authorList>
    </citation>
    <scope>NUCLEOTIDE SEQUENCE [LARGE SCALE GENOMIC DNA]</scope>
</reference>
<dbReference type="EMBL" id="BPLR01001364">
    <property type="protein sequence ID" value="GIZ01884.1"/>
    <property type="molecule type" value="Genomic_DNA"/>
</dbReference>